<organism evidence="2 3">
    <name type="scientific">Mycobacterium bourgelatii</name>
    <dbReference type="NCBI Taxonomy" id="1273442"/>
    <lineage>
        <taxon>Bacteria</taxon>
        <taxon>Bacillati</taxon>
        <taxon>Actinomycetota</taxon>
        <taxon>Actinomycetes</taxon>
        <taxon>Mycobacteriales</taxon>
        <taxon>Mycobacteriaceae</taxon>
        <taxon>Mycobacterium</taxon>
    </lineage>
</organism>
<feature type="transmembrane region" description="Helical" evidence="1">
    <location>
        <begin position="35"/>
        <end position="56"/>
    </location>
</feature>
<keyword evidence="1" id="KW-1133">Transmembrane helix</keyword>
<dbReference type="Pfam" id="PF05145">
    <property type="entry name" value="AbrB"/>
    <property type="match status" value="1"/>
</dbReference>
<gene>
    <name evidence="2" type="ORF">MBOU_25730</name>
</gene>
<sequence length="314" mass="32086">MPNADLAAQGVLGVYTGLMVRDISFSALGSNWPIVIAITVSTLVVSVAGGALLGLHRDVSPLTGGLALVAGGSSGLVAIAKDLGGDDRVVAAVQYLRVALITAAMPVVATVFFHAHAGDGAQISDTGSLPLRFELPLIAVIVLIGALSGRLVRMPGAGLIGPMAITIALEFSGLVQGFAVPMLLVQFAIMMIVWQTLLTFNRESLRAIRRILPGALALIMVLNVAAAGLGVVLADEAGLSMLDGYLATSPGGIYAVLGTAAGSGSNVAFVMAAQIIRVVLMLFSAPFVARMFMRFTPEGAAASTPSRELIPVAA</sequence>
<feature type="transmembrane region" description="Helical" evidence="1">
    <location>
        <begin position="183"/>
        <end position="200"/>
    </location>
</feature>
<dbReference type="InterPro" id="IPR007820">
    <property type="entry name" value="AbrB_fam"/>
</dbReference>
<protein>
    <submittedName>
        <fullName evidence="2">Membrane protein</fullName>
    </submittedName>
</protein>
<dbReference type="EMBL" id="BLKZ01000001">
    <property type="protein sequence ID" value="GFG90531.1"/>
    <property type="molecule type" value="Genomic_DNA"/>
</dbReference>
<reference evidence="2 3" key="1">
    <citation type="journal article" date="2019" name="Emerg. Microbes Infect.">
        <title>Comprehensive subspecies identification of 175 nontuberculous mycobacteria species based on 7547 genomic profiles.</title>
        <authorList>
            <person name="Matsumoto Y."/>
            <person name="Kinjo T."/>
            <person name="Motooka D."/>
            <person name="Nabeya D."/>
            <person name="Jung N."/>
            <person name="Uechi K."/>
            <person name="Horii T."/>
            <person name="Iida T."/>
            <person name="Fujita J."/>
            <person name="Nakamura S."/>
        </authorList>
    </citation>
    <scope>NUCLEOTIDE SEQUENCE [LARGE SCALE GENOMIC DNA]</scope>
    <source>
        <strain evidence="2 3">JCM 30725</strain>
    </source>
</reference>
<dbReference type="Proteomes" id="UP000465360">
    <property type="component" value="Unassembled WGS sequence"/>
</dbReference>
<feature type="transmembrane region" description="Helical" evidence="1">
    <location>
        <begin position="212"/>
        <end position="234"/>
    </location>
</feature>
<comment type="caution">
    <text evidence="2">The sequence shown here is derived from an EMBL/GenBank/DDBJ whole genome shotgun (WGS) entry which is preliminary data.</text>
</comment>
<dbReference type="PIRSF" id="PIRSF038991">
    <property type="entry name" value="Protein_AbrB"/>
    <property type="match status" value="1"/>
</dbReference>
<accession>A0A7I9YPC5</accession>
<name>A0A7I9YPC5_MYCBU</name>
<dbReference type="NCBIfam" id="TIGR03082">
    <property type="entry name" value="Gneg_AbrB_dup"/>
    <property type="match status" value="1"/>
</dbReference>
<dbReference type="InterPro" id="IPR017516">
    <property type="entry name" value="AbrB_dup"/>
</dbReference>
<dbReference type="PANTHER" id="PTHR38457">
    <property type="entry name" value="REGULATOR ABRB-RELATED"/>
    <property type="match status" value="1"/>
</dbReference>
<evidence type="ECO:0000313" key="3">
    <source>
        <dbReference type="Proteomes" id="UP000465360"/>
    </source>
</evidence>
<feature type="transmembrane region" description="Helical" evidence="1">
    <location>
        <begin position="62"/>
        <end position="83"/>
    </location>
</feature>
<feature type="transmembrane region" description="Helical" evidence="1">
    <location>
        <begin position="267"/>
        <end position="289"/>
    </location>
</feature>
<dbReference type="PANTHER" id="PTHR38457:SF1">
    <property type="entry name" value="REGULATOR ABRB-RELATED"/>
    <property type="match status" value="1"/>
</dbReference>
<keyword evidence="1" id="KW-0812">Transmembrane</keyword>
<feature type="transmembrane region" description="Helical" evidence="1">
    <location>
        <begin position="135"/>
        <end position="152"/>
    </location>
</feature>
<keyword evidence="1" id="KW-0472">Membrane</keyword>
<keyword evidence="3" id="KW-1185">Reference proteome</keyword>
<evidence type="ECO:0000256" key="1">
    <source>
        <dbReference type="SAM" id="Phobius"/>
    </source>
</evidence>
<proteinExistence type="predicted"/>
<dbReference type="AlphaFoldDB" id="A0A7I9YPC5"/>
<evidence type="ECO:0000313" key="2">
    <source>
        <dbReference type="EMBL" id="GFG90531.1"/>
    </source>
</evidence>
<dbReference type="GO" id="GO:0016020">
    <property type="term" value="C:membrane"/>
    <property type="evidence" value="ECO:0007669"/>
    <property type="project" value="InterPro"/>
</dbReference>
<feature type="transmembrane region" description="Helical" evidence="1">
    <location>
        <begin position="95"/>
        <end position="115"/>
    </location>
</feature>
<dbReference type="GO" id="GO:0010468">
    <property type="term" value="P:regulation of gene expression"/>
    <property type="evidence" value="ECO:0007669"/>
    <property type="project" value="InterPro"/>
</dbReference>